<comment type="caution">
    <text evidence="1">The sequence shown here is derived from an EMBL/GenBank/DDBJ whole genome shotgun (WGS) entry which is preliminary data.</text>
</comment>
<name>A0A2A2SBH3_9SPHN</name>
<gene>
    <name evidence="1" type="ORF">CKY28_15435</name>
</gene>
<reference evidence="2" key="1">
    <citation type="submission" date="2017-09" db="EMBL/GenBank/DDBJ databases">
        <authorList>
            <person name="Feng G."/>
            <person name="Zhu H."/>
        </authorList>
    </citation>
    <scope>NUCLEOTIDE SEQUENCE [LARGE SCALE GENOMIC DNA]</scope>
    <source>
        <strain evidence="2">1PNM-20</strain>
    </source>
</reference>
<evidence type="ECO:0000313" key="2">
    <source>
        <dbReference type="Proteomes" id="UP000218151"/>
    </source>
</evidence>
<accession>A0A2A2SBH3</accession>
<dbReference type="AlphaFoldDB" id="A0A2A2SBH3"/>
<organism evidence="1 2">
    <name type="scientific">Sphingomonas lenta</name>
    <dbReference type="NCBI Taxonomy" id="1141887"/>
    <lineage>
        <taxon>Bacteria</taxon>
        <taxon>Pseudomonadati</taxon>
        <taxon>Pseudomonadota</taxon>
        <taxon>Alphaproteobacteria</taxon>
        <taxon>Sphingomonadales</taxon>
        <taxon>Sphingomonadaceae</taxon>
        <taxon>Sphingomonas</taxon>
    </lineage>
</organism>
<protein>
    <submittedName>
        <fullName evidence="1">Uncharacterized protein</fullName>
    </submittedName>
</protein>
<proteinExistence type="predicted"/>
<dbReference type="RefSeq" id="WP_095999290.1">
    <property type="nucleotide sequence ID" value="NZ_NSLI01000005.1"/>
</dbReference>
<sequence>MTATLGGLAPRFDIRPLDPTSVGSSATAGRPFDAGRVRDDAAEWALDDFAARAGAVARDDPAAFSAILRDAFAGKLSPGEADALAARIAGGGLDRPAVAFVDGATLGGALGAYAAADGGTIYLNEALLSDPATLRQVVAQEMGHYLDAVLGGPDAAGDEGRAFAMALDKGAPLSAEERALAAAVPDHGVIEVGGRAVAVEFALPAIAIWLGQGALQTAPDVLIGTITQQLTGVPYTWVDRLVDFGLNLVPGAGQLDTAKKLAKLGEAVDTIVDATRLASKLPTGIANKADAAARTIAREWETFQGHVASGNFERAGQSWGSLIGRIREMQVASRLADDGNTLVDFGASFRRGNRPIEIDVVFRTPAGQAIAGEVKTGADVMVRRGSDNFQRNLDKFIDKRDFVRERYGAEFRVYVDDVSPDMERALRDAGIGVVRNGDLLR</sequence>
<evidence type="ECO:0000313" key="1">
    <source>
        <dbReference type="EMBL" id="PAX06545.1"/>
    </source>
</evidence>
<keyword evidence="2" id="KW-1185">Reference proteome</keyword>
<dbReference type="EMBL" id="NSLI01000005">
    <property type="protein sequence ID" value="PAX06545.1"/>
    <property type="molecule type" value="Genomic_DNA"/>
</dbReference>
<dbReference type="Proteomes" id="UP000218151">
    <property type="component" value="Unassembled WGS sequence"/>
</dbReference>